<evidence type="ECO:0000313" key="2">
    <source>
        <dbReference type="Proteomes" id="UP000294194"/>
    </source>
</evidence>
<gene>
    <name evidence="1" type="ORF">EYE40_05745</name>
</gene>
<dbReference type="EMBL" id="SISG01000001">
    <property type="protein sequence ID" value="TBN56941.1"/>
    <property type="molecule type" value="Genomic_DNA"/>
</dbReference>
<evidence type="ECO:0000313" key="1">
    <source>
        <dbReference type="EMBL" id="TBN56941.1"/>
    </source>
</evidence>
<proteinExistence type="predicted"/>
<organism evidence="1 2">
    <name type="scientific">Glaciihabitans arcticus</name>
    <dbReference type="NCBI Taxonomy" id="2668039"/>
    <lineage>
        <taxon>Bacteria</taxon>
        <taxon>Bacillati</taxon>
        <taxon>Actinomycetota</taxon>
        <taxon>Actinomycetes</taxon>
        <taxon>Micrococcales</taxon>
        <taxon>Microbacteriaceae</taxon>
        <taxon>Glaciihabitans</taxon>
    </lineage>
</organism>
<comment type="caution">
    <text evidence="1">The sequence shown here is derived from an EMBL/GenBank/DDBJ whole genome shotgun (WGS) entry which is preliminary data.</text>
</comment>
<dbReference type="Proteomes" id="UP000294194">
    <property type="component" value="Unassembled WGS sequence"/>
</dbReference>
<keyword evidence="2" id="KW-1185">Reference proteome</keyword>
<name>A0A4Q9GQI5_9MICO</name>
<sequence length="172" mass="19299">MLDALSFVDVAHRDVYGVDVDGVSRQLAVNGMLLSPAGDGDHSSVLHSEVSAGEQVSYLRQLLGERVSHELDDGRIPLGYCPLCMGNDGWIFAATLILGVDTVHWSRIGFDTENGFPVSRTGPWWRRREVPVPDDWNWWIVDPVNPELSYSFDRSAYIDVIRTEIKRLESTP</sequence>
<protein>
    <submittedName>
        <fullName evidence="1">Uncharacterized protein</fullName>
    </submittedName>
</protein>
<accession>A0A4Q9GQI5</accession>
<dbReference type="AlphaFoldDB" id="A0A4Q9GQI5"/>
<dbReference type="RefSeq" id="WP_130981051.1">
    <property type="nucleotide sequence ID" value="NZ_SISG01000001.1"/>
</dbReference>
<reference evidence="2" key="1">
    <citation type="submission" date="2019-02" db="EMBL/GenBank/DDBJ databases">
        <title>Glaciihabitans arcticus sp. nov., a psychrotolerant bacterium isolated from polar soil.</title>
        <authorList>
            <person name="Dahal R.H."/>
        </authorList>
    </citation>
    <scope>NUCLEOTIDE SEQUENCE [LARGE SCALE GENOMIC DNA]</scope>
    <source>
        <strain evidence="2">RP-3-7</strain>
    </source>
</reference>